<accession>A0A7L7L892</accession>
<evidence type="ECO:0000259" key="2">
    <source>
        <dbReference type="Pfam" id="PF02129"/>
    </source>
</evidence>
<protein>
    <submittedName>
        <fullName evidence="3">Alpha/beta hydrolase</fullName>
    </submittedName>
</protein>
<dbReference type="KEGG" id="add:HUW48_13745"/>
<sequence>MRKISLFVLTYLMLSGQPFAQTKSNVQSTKKIKDVNKTDHYTFQLSDKVTRQEVTFKNRYGITLTGDLYTPKNSANQKLPALVLSGPFGAVKEQSSGLYANEMAARGFITLAFDPSFTGESGGEVRNVASPDIFTEDFSAAVDYIGLLPTVDRNRIGAIGICGLSGMALTAATSDTRIKAVATASMYDMSRSMSRSHKDSYTLEQRQKVMDYLSQQRWTDAENGKFALGLHEVPFDKNGNLVKGTRVLPEALPKNPAPVLAAFFDYYRTPRGFHARSINSTTAWTATTPMAFFNFPLAANLEMISPRPIMLIAGENAHSRYYSEDVYKMASEPKQLVIVPKADHVDLYDQVNIIPFDKLTAFFNEHLKAGKPAPKEKAAAYGSAN</sequence>
<dbReference type="RefSeq" id="WP_182416216.1">
    <property type="nucleotide sequence ID" value="NZ_CP055153.1"/>
</dbReference>
<reference evidence="3 4" key="1">
    <citation type="submission" date="2020-06" db="EMBL/GenBank/DDBJ databases">
        <authorList>
            <person name="Hwang Y.J."/>
        </authorList>
    </citation>
    <scope>NUCLEOTIDE SEQUENCE [LARGE SCALE GENOMIC DNA]</scope>
    <source>
        <strain evidence="3 4">KUDC8001</strain>
    </source>
</reference>
<dbReference type="EMBL" id="CP055153">
    <property type="protein sequence ID" value="QMU29036.1"/>
    <property type="molecule type" value="Genomic_DNA"/>
</dbReference>
<name>A0A7L7L892_9BACT</name>
<feature type="domain" description="Xaa-Pro dipeptidyl-peptidase-like" evidence="2">
    <location>
        <begin position="61"/>
        <end position="192"/>
    </location>
</feature>
<proteinExistence type="predicted"/>
<evidence type="ECO:0000256" key="1">
    <source>
        <dbReference type="SAM" id="SignalP"/>
    </source>
</evidence>
<dbReference type="GO" id="GO:0016787">
    <property type="term" value="F:hydrolase activity"/>
    <property type="evidence" value="ECO:0007669"/>
    <property type="project" value="UniProtKB-KW"/>
</dbReference>
<dbReference type="PANTHER" id="PTHR47751:SF1">
    <property type="entry name" value="SUPERFAMILY HYDROLASE, PUTATIVE (AFU_ORTHOLOGUE AFUA_2G16580)-RELATED"/>
    <property type="match status" value="1"/>
</dbReference>
<gene>
    <name evidence="3" type="ORF">HUW48_13745</name>
</gene>
<dbReference type="Gene3D" id="1.10.10.800">
    <property type="match status" value="1"/>
</dbReference>
<keyword evidence="3" id="KW-0378">Hydrolase</keyword>
<keyword evidence="4" id="KW-1185">Reference proteome</keyword>
<dbReference type="InterPro" id="IPR000383">
    <property type="entry name" value="Xaa-Pro-like_dom"/>
</dbReference>
<reference evidence="3 4" key="2">
    <citation type="submission" date="2020-08" db="EMBL/GenBank/DDBJ databases">
        <title>Adhaeribacter dokdonensis sp. nov., isolated from the rhizosphere of Elymus tsukushiensis, a plant native to the Dokdo Islands, Republic of Korea.</title>
        <authorList>
            <person name="Ghim S.Y."/>
        </authorList>
    </citation>
    <scope>NUCLEOTIDE SEQUENCE [LARGE SCALE GENOMIC DNA]</scope>
    <source>
        <strain evidence="3 4">KUDC8001</strain>
    </source>
</reference>
<evidence type="ECO:0000313" key="4">
    <source>
        <dbReference type="Proteomes" id="UP000514509"/>
    </source>
</evidence>
<keyword evidence="1" id="KW-0732">Signal</keyword>
<dbReference type="Pfam" id="PF02129">
    <property type="entry name" value="Peptidase_S15"/>
    <property type="match status" value="1"/>
</dbReference>
<dbReference type="InterPro" id="IPR029058">
    <property type="entry name" value="AB_hydrolase_fold"/>
</dbReference>
<evidence type="ECO:0000313" key="3">
    <source>
        <dbReference type="EMBL" id="QMU29036.1"/>
    </source>
</evidence>
<dbReference type="Proteomes" id="UP000514509">
    <property type="component" value="Chromosome"/>
</dbReference>
<dbReference type="InterPro" id="IPR051411">
    <property type="entry name" value="Polyketide_trans_af380"/>
</dbReference>
<organism evidence="3 4">
    <name type="scientific">Adhaeribacter radiodurans</name>
    <dbReference type="NCBI Taxonomy" id="2745197"/>
    <lineage>
        <taxon>Bacteria</taxon>
        <taxon>Pseudomonadati</taxon>
        <taxon>Bacteroidota</taxon>
        <taxon>Cytophagia</taxon>
        <taxon>Cytophagales</taxon>
        <taxon>Hymenobacteraceae</taxon>
        <taxon>Adhaeribacter</taxon>
    </lineage>
</organism>
<feature type="signal peptide" evidence="1">
    <location>
        <begin position="1"/>
        <end position="20"/>
    </location>
</feature>
<feature type="chain" id="PRO_5029716446" evidence="1">
    <location>
        <begin position="21"/>
        <end position="385"/>
    </location>
</feature>
<dbReference type="AlphaFoldDB" id="A0A7L7L892"/>
<dbReference type="SUPFAM" id="SSF53474">
    <property type="entry name" value="alpha/beta-Hydrolases"/>
    <property type="match status" value="1"/>
</dbReference>
<dbReference type="PANTHER" id="PTHR47751">
    <property type="entry name" value="SUPERFAMILY HYDROLASE, PUTATIVE (AFU_ORTHOLOGUE AFUA_2G16580)-RELATED"/>
    <property type="match status" value="1"/>
</dbReference>
<dbReference type="Gene3D" id="3.40.50.1820">
    <property type="entry name" value="alpha/beta hydrolase"/>
    <property type="match status" value="1"/>
</dbReference>